<dbReference type="STRING" id="112234.SAMN05421768_11610"/>
<dbReference type="Proteomes" id="UP000186106">
    <property type="component" value="Unassembled WGS sequence"/>
</dbReference>
<reference evidence="1 2" key="1">
    <citation type="submission" date="2017-01" db="EMBL/GenBank/DDBJ databases">
        <authorList>
            <person name="Mah S.A."/>
            <person name="Swanson W.J."/>
            <person name="Moy G.W."/>
            <person name="Vacquier V.D."/>
        </authorList>
    </citation>
    <scope>NUCLEOTIDE SEQUENCE [LARGE SCALE GENOMIC DNA]</scope>
    <source>
        <strain evidence="1 2">DSM 16927</strain>
    </source>
</reference>
<name>A0A1N7KN51_9FLAO</name>
<evidence type="ECO:0000313" key="1">
    <source>
        <dbReference type="EMBL" id="SIS62987.1"/>
    </source>
</evidence>
<protein>
    <submittedName>
        <fullName evidence="1">Uncharacterized protein</fullName>
    </submittedName>
</protein>
<dbReference type="EMBL" id="FTNZ01000016">
    <property type="protein sequence ID" value="SIS62987.1"/>
    <property type="molecule type" value="Genomic_DNA"/>
</dbReference>
<dbReference type="RefSeq" id="WP_076357719.1">
    <property type="nucleotide sequence ID" value="NZ_FTNZ01000016.1"/>
</dbReference>
<sequence length="86" mass="9615">MAKKDNSTSNLLGKILSQKATTPIQENKNGIIKPIEKTFLLSLPETKLQQLKQMALDKKTTVRNLINSAIAEKYFNKTTDQGLDNP</sequence>
<gene>
    <name evidence="1" type="ORF">SAMN05421768_11610</name>
</gene>
<dbReference type="AlphaFoldDB" id="A0A1N7KN51"/>
<proteinExistence type="predicted"/>
<organism evidence="1 2">
    <name type="scientific">Chryseobacterium joostei</name>
    <dbReference type="NCBI Taxonomy" id="112234"/>
    <lineage>
        <taxon>Bacteria</taxon>
        <taxon>Pseudomonadati</taxon>
        <taxon>Bacteroidota</taxon>
        <taxon>Flavobacteriia</taxon>
        <taxon>Flavobacteriales</taxon>
        <taxon>Weeksellaceae</taxon>
        <taxon>Chryseobacterium group</taxon>
        <taxon>Chryseobacterium</taxon>
    </lineage>
</organism>
<accession>A0A1N7KN51</accession>
<evidence type="ECO:0000313" key="2">
    <source>
        <dbReference type="Proteomes" id="UP000186106"/>
    </source>
</evidence>